<dbReference type="AlphaFoldDB" id="A0A453AB77"/>
<sequence>MAGRHPQNVPAVAADRELGAVHRQLPAAGGAGAPGREGRGLLGVQRRRRWQGERPQDGRAIKLPLRRENVSVIHQ</sequence>
<reference evidence="1" key="4">
    <citation type="submission" date="2019-03" db="UniProtKB">
        <authorList>
            <consortium name="EnsemblPlants"/>
        </authorList>
    </citation>
    <scope>IDENTIFICATION</scope>
</reference>
<dbReference type="Gramene" id="AET2Gv20058300.6">
    <property type="protein sequence ID" value="AET2Gv20058300.6"/>
    <property type="gene ID" value="AET2Gv20058300"/>
</dbReference>
<keyword evidence="2" id="KW-1185">Reference proteome</keyword>
<dbReference type="EnsemblPlants" id="AET2Gv20058300.6">
    <property type="protein sequence ID" value="AET2Gv20058300.6"/>
    <property type="gene ID" value="AET2Gv20058300"/>
</dbReference>
<evidence type="ECO:0000313" key="1">
    <source>
        <dbReference type="EnsemblPlants" id="AET2Gv20058300.6"/>
    </source>
</evidence>
<dbReference type="Proteomes" id="UP000015105">
    <property type="component" value="Chromosome 2D"/>
</dbReference>
<name>A0A453AB77_AEGTS</name>
<reference evidence="2" key="2">
    <citation type="journal article" date="2017" name="Nat. Plants">
        <title>The Aegilops tauschii genome reveals multiple impacts of transposons.</title>
        <authorList>
            <person name="Zhao G."/>
            <person name="Zou C."/>
            <person name="Li K."/>
            <person name="Wang K."/>
            <person name="Li T."/>
            <person name="Gao L."/>
            <person name="Zhang X."/>
            <person name="Wang H."/>
            <person name="Yang Z."/>
            <person name="Liu X."/>
            <person name="Jiang W."/>
            <person name="Mao L."/>
            <person name="Kong X."/>
            <person name="Jiao Y."/>
            <person name="Jia J."/>
        </authorList>
    </citation>
    <scope>NUCLEOTIDE SEQUENCE [LARGE SCALE GENOMIC DNA]</scope>
    <source>
        <strain evidence="2">cv. AL8/78</strain>
    </source>
</reference>
<evidence type="ECO:0000313" key="2">
    <source>
        <dbReference type="Proteomes" id="UP000015105"/>
    </source>
</evidence>
<proteinExistence type="predicted"/>
<reference evidence="2" key="1">
    <citation type="journal article" date="2014" name="Science">
        <title>Ancient hybridizations among the ancestral genomes of bread wheat.</title>
        <authorList>
            <consortium name="International Wheat Genome Sequencing Consortium,"/>
            <person name="Marcussen T."/>
            <person name="Sandve S.R."/>
            <person name="Heier L."/>
            <person name="Spannagl M."/>
            <person name="Pfeifer M."/>
            <person name="Jakobsen K.S."/>
            <person name="Wulff B.B."/>
            <person name="Steuernagel B."/>
            <person name="Mayer K.F."/>
            <person name="Olsen O.A."/>
        </authorList>
    </citation>
    <scope>NUCLEOTIDE SEQUENCE [LARGE SCALE GENOMIC DNA]</scope>
    <source>
        <strain evidence="2">cv. AL8/78</strain>
    </source>
</reference>
<accession>A0A453AB77</accession>
<protein>
    <submittedName>
        <fullName evidence="1">Uncharacterized protein</fullName>
    </submittedName>
</protein>
<reference evidence="1" key="3">
    <citation type="journal article" date="2017" name="Nature">
        <title>Genome sequence of the progenitor of the wheat D genome Aegilops tauschii.</title>
        <authorList>
            <person name="Luo M.C."/>
            <person name="Gu Y.Q."/>
            <person name="Puiu D."/>
            <person name="Wang H."/>
            <person name="Twardziok S.O."/>
            <person name="Deal K.R."/>
            <person name="Huo N."/>
            <person name="Zhu T."/>
            <person name="Wang L."/>
            <person name="Wang Y."/>
            <person name="McGuire P.E."/>
            <person name="Liu S."/>
            <person name="Long H."/>
            <person name="Ramasamy R.K."/>
            <person name="Rodriguez J.C."/>
            <person name="Van S.L."/>
            <person name="Yuan L."/>
            <person name="Wang Z."/>
            <person name="Xia Z."/>
            <person name="Xiao L."/>
            <person name="Anderson O.D."/>
            <person name="Ouyang S."/>
            <person name="Liang Y."/>
            <person name="Zimin A.V."/>
            <person name="Pertea G."/>
            <person name="Qi P."/>
            <person name="Bennetzen J.L."/>
            <person name="Dai X."/>
            <person name="Dawson M.W."/>
            <person name="Muller H.G."/>
            <person name="Kugler K."/>
            <person name="Rivarola-Duarte L."/>
            <person name="Spannagl M."/>
            <person name="Mayer K.F.X."/>
            <person name="Lu F.H."/>
            <person name="Bevan M.W."/>
            <person name="Leroy P."/>
            <person name="Li P."/>
            <person name="You F.M."/>
            <person name="Sun Q."/>
            <person name="Liu Z."/>
            <person name="Lyons E."/>
            <person name="Wicker T."/>
            <person name="Salzberg S.L."/>
            <person name="Devos K.M."/>
            <person name="Dvorak J."/>
        </authorList>
    </citation>
    <scope>NUCLEOTIDE SEQUENCE [LARGE SCALE GENOMIC DNA]</scope>
    <source>
        <strain evidence="1">cv. AL8/78</strain>
    </source>
</reference>
<organism evidence="1 2">
    <name type="scientific">Aegilops tauschii subsp. strangulata</name>
    <name type="common">Goatgrass</name>
    <dbReference type="NCBI Taxonomy" id="200361"/>
    <lineage>
        <taxon>Eukaryota</taxon>
        <taxon>Viridiplantae</taxon>
        <taxon>Streptophyta</taxon>
        <taxon>Embryophyta</taxon>
        <taxon>Tracheophyta</taxon>
        <taxon>Spermatophyta</taxon>
        <taxon>Magnoliopsida</taxon>
        <taxon>Liliopsida</taxon>
        <taxon>Poales</taxon>
        <taxon>Poaceae</taxon>
        <taxon>BOP clade</taxon>
        <taxon>Pooideae</taxon>
        <taxon>Triticodae</taxon>
        <taxon>Triticeae</taxon>
        <taxon>Triticinae</taxon>
        <taxon>Aegilops</taxon>
    </lineage>
</organism>
<reference evidence="1" key="5">
    <citation type="journal article" date="2021" name="G3 (Bethesda)">
        <title>Aegilops tauschii genome assembly Aet v5.0 features greater sequence contiguity and improved annotation.</title>
        <authorList>
            <person name="Wang L."/>
            <person name="Zhu T."/>
            <person name="Rodriguez J.C."/>
            <person name="Deal K.R."/>
            <person name="Dubcovsky J."/>
            <person name="McGuire P.E."/>
            <person name="Lux T."/>
            <person name="Spannagl M."/>
            <person name="Mayer K.F.X."/>
            <person name="Baldrich P."/>
            <person name="Meyers B.C."/>
            <person name="Huo N."/>
            <person name="Gu Y.Q."/>
            <person name="Zhou H."/>
            <person name="Devos K.M."/>
            <person name="Bennetzen J.L."/>
            <person name="Unver T."/>
            <person name="Budak H."/>
            <person name="Gulick P.J."/>
            <person name="Galiba G."/>
            <person name="Kalapos B."/>
            <person name="Nelson D.R."/>
            <person name="Li P."/>
            <person name="You F.M."/>
            <person name="Luo M.C."/>
            <person name="Dvorak J."/>
        </authorList>
    </citation>
    <scope>NUCLEOTIDE SEQUENCE [LARGE SCALE GENOMIC DNA]</scope>
    <source>
        <strain evidence="1">cv. AL8/78</strain>
    </source>
</reference>